<evidence type="ECO:0000313" key="2">
    <source>
        <dbReference type="EMBL" id="GJT04909.1"/>
    </source>
</evidence>
<reference evidence="2" key="1">
    <citation type="journal article" date="2022" name="Int. J. Mol. Sci.">
        <title>Draft Genome of Tanacetum Coccineum: Genomic Comparison of Closely Related Tanacetum-Family Plants.</title>
        <authorList>
            <person name="Yamashiro T."/>
            <person name="Shiraishi A."/>
            <person name="Nakayama K."/>
            <person name="Satake H."/>
        </authorList>
    </citation>
    <scope>NUCLEOTIDE SEQUENCE</scope>
</reference>
<protein>
    <submittedName>
        <fullName evidence="2">Uncharacterized protein</fullName>
    </submittedName>
</protein>
<feature type="compositionally biased region" description="Basic and acidic residues" evidence="1">
    <location>
        <begin position="16"/>
        <end position="33"/>
    </location>
</feature>
<sequence length="106" mass="11756">MLNLRNSNQDPPVDLYDLKGSDGGDNKIDSLTKEPSDTLLMGDAVISTTPERENDEFIKSSVDDLVPISRESEVTSVCDNLECDMPFTIPLPTTDVREDKLISIRL</sequence>
<evidence type="ECO:0000256" key="1">
    <source>
        <dbReference type="SAM" id="MobiDB-lite"/>
    </source>
</evidence>
<organism evidence="2 3">
    <name type="scientific">Tanacetum coccineum</name>
    <dbReference type="NCBI Taxonomy" id="301880"/>
    <lineage>
        <taxon>Eukaryota</taxon>
        <taxon>Viridiplantae</taxon>
        <taxon>Streptophyta</taxon>
        <taxon>Embryophyta</taxon>
        <taxon>Tracheophyta</taxon>
        <taxon>Spermatophyta</taxon>
        <taxon>Magnoliopsida</taxon>
        <taxon>eudicotyledons</taxon>
        <taxon>Gunneridae</taxon>
        <taxon>Pentapetalae</taxon>
        <taxon>asterids</taxon>
        <taxon>campanulids</taxon>
        <taxon>Asterales</taxon>
        <taxon>Asteraceae</taxon>
        <taxon>Asteroideae</taxon>
        <taxon>Anthemideae</taxon>
        <taxon>Anthemidinae</taxon>
        <taxon>Tanacetum</taxon>
    </lineage>
</organism>
<reference evidence="2" key="2">
    <citation type="submission" date="2022-01" db="EMBL/GenBank/DDBJ databases">
        <authorList>
            <person name="Yamashiro T."/>
            <person name="Shiraishi A."/>
            <person name="Satake H."/>
            <person name="Nakayama K."/>
        </authorList>
    </citation>
    <scope>NUCLEOTIDE SEQUENCE</scope>
</reference>
<evidence type="ECO:0000313" key="3">
    <source>
        <dbReference type="Proteomes" id="UP001151760"/>
    </source>
</evidence>
<comment type="caution">
    <text evidence="2">The sequence shown here is derived from an EMBL/GenBank/DDBJ whole genome shotgun (WGS) entry which is preliminary data.</text>
</comment>
<gene>
    <name evidence="2" type="ORF">Tco_0839371</name>
</gene>
<proteinExistence type="predicted"/>
<keyword evidence="3" id="KW-1185">Reference proteome</keyword>
<name>A0ABQ5ASA5_9ASTR</name>
<accession>A0ABQ5ASA5</accession>
<feature type="compositionally biased region" description="Polar residues" evidence="1">
    <location>
        <begin position="1"/>
        <end position="10"/>
    </location>
</feature>
<dbReference type="EMBL" id="BQNB010012544">
    <property type="protein sequence ID" value="GJT04909.1"/>
    <property type="molecule type" value="Genomic_DNA"/>
</dbReference>
<feature type="region of interest" description="Disordered" evidence="1">
    <location>
        <begin position="1"/>
        <end position="33"/>
    </location>
</feature>
<dbReference type="Proteomes" id="UP001151760">
    <property type="component" value="Unassembled WGS sequence"/>
</dbReference>